<dbReference type="InterPro" id="IPR029063">
    <property type="entry name" value="SAM-dependent_MTases_sf"/>
</dbReference>
<evidence type="ECO:0000259" key="10">
    <source>
        <dbReference type="Pfam" id="PF01555"/>
    </source>
</evidence>
<dbReference type="RefSeq" id="WP_307350899.1">
    <property type="nucleotide sequence ID" value="NZ_JAUSVS010000007.1"/>
</dbReference>
<evidence type="ECO:0000256" key="5">
    <source>
        <dbReference type="ARBA" id="ARBA00022747"/>
    </source>
</evidence>
<protein>
    <recommendedName>
        <fullName evidence="9">Methyltransferase</fullName>
        <ecNumber evidence="9">2.1.1.-</ecNumber>
    </recommendedName>
</protein>
<evidence type="ECO:0000256" key="1">
    <source>
        <dbReference type="ARBA" id="ARBA00010203"/>
    </source>
</evidence>
<reference evidence="11 12" key="1">
    <citation type="submission" date="2023-07" db="EMBL/GenBank/DDBJ databases">
        <title>Genomic Encyclopedia of Type Strains, Phase IV (KMG-IV): sequencing the most valuable type-strain genomes for metagenomic binning, comparative biology and taxonomic classification.</title>
        <authorList>
            <person name="Goeker M."/>
        </authorList>
    </citation>
    <scope>NUCLEOTIDE SEQUENCE [LARGE SCALE GENOMIC DNA]</scope>
    <source>
        <strain evidence="11 12">DSM 18695</strain>
    </source>
</reference>
<evidence type="ECO:0000256" key="2">
    <source>
        <dbReference type="ARBA" id="ARBA00022603"/>
    </source>
</evidence>
<dbReference type="PRINTS" id="PR00508">
    <property type="entry name" value="S21N4MTFRASE"/>
</dbReference>
<comment type="caution">
    <text evidence="11">The sequence shown here is derived from an EMBL/GenBank/DDBJ whole genome shotgun (WGS) entry which is preliminary data.</text>
</comment>
<evidence type="ECO:0000256" key="6">
    <source>
        <dbReference type="ARBA" id="ARBA00023125"/>
    </source>
</evidence>
<dbReference type="InterPro" id="IPR017985">
    <property type="entry name" value="MeTrfase_CN4_CS"/>
</dbReference>
<dbReference type="Pfam" id="PF01555">
    <property type="entry name" value="N6_N4_Mtase"/>
    <property type="match status" value="1"/>
</dbReference>
<dbReference type="Proteomes" id="UP001228905">
    <property type="component" value="Unassembled WGS sequence"/>
</dbReference>
<comment type="catalytic activity">
    <reaction evidence="8">
        <text>a 2'-deoxycytidine in DNA + S-adenosyl-L-methionine = an N(4)-methyl-2'-deoxycytidine in DNA + S-adenosyl-L-homocysteine + H(+)</text>
        <dbReference type="Rhea" id="RHEA:16857"/>
        <dbReference type="Rhea" id="RHEA-COMP:11369"/>
        <dbReference type="Rhea" id="RHEA-COMP:13674"/>
        <dbReference type="ChEBI" id="CHEBI:15378"/>
        <dbReference type="ChEBI" id="CHEBI:57856"/>
        <dbReference type="ChEBI" id="CHEBI:59789"/>
        <dbReference type="ChEBI" id="CHEBI:85452"/>
        <dbReference type="ChEBI" id="CHEBI:137933"/>
        <dbReference type="EC" id="2.1.1.113"/>
    </reaction>
</comment>
<keyword evidence="6" id="KW-0238">DNA-binding</keyword>
<proteinExistence type="inferred from homology"/>
<dbReference type="EMBL" id="JAUSVS010000007">
    <property type="protein sequence ID" value="MDQ0465509.1"/>
    <property type="molecule type" value="Genomic_DNA"/>
</dbReference>
<feature type="domain" description="DNA methylase N-4/N-6" evidence="10">
    <location>
        <begin position="41"/>
        <end position="108"/>
    </location>
</feature>
<gene>
    <name evidence="11" type="ORF">QO010_003298</name>
</gene>
<dbReference type="PROSITE" id="PS00093">
    <property type="entry name" value="N4_MTASE"/>
    <property type="match status" value="1"/>
</dbReference>
<comment type="catalytic activity">
    <reaction evidence="7">
        <text>a 2'-deoxyadenosine in DNA + S-adenosyl-L-methionine = an N(6)-methyl-2'-deoxyadenosine in DNA + S-adenosyl-L-homocysteine + H(+)</text>
        <dbReference type="Rhea" id="RHEA:15197"/>
        <dbReference type="Rhea" id="RHEA-COMP:12418"/>
        <dbReference type="Rhea" id="RHEA-COMP:12419"/>
        <dbReference type="ChEBI" id="CHEBI:15378"/>
        <dbReference type="ChEBI" id="CHEBI:57856"/>
        <dbReference type="ChEBI" id="CHEBI:59789"/>
        <dbReference type="ChEBI" id="CHEBI:90615"/>
        <dbReference type="ChEBI" id="CHEBI:90616"/>
        <dbReference type="EC" id="2.1.1.72"/>
    </reaction>
</comment>
<name>A0ABU0IWU9_9CAUL</name>
<dbReference type="EC" id="2.1.1.-" evidence="9"/>
<organism evidence="11 12">
    <name type="scientific">Caulobacter ginsengisoli</name>
    <dbReference type="NCBI Taxonomy" id="400775"/>
    <lineage>
        <taxon>Bacteria</taxon>
        <taxon>Pseudomonadati</taxon>
        <taxon>Pseudomonadota</taxon>
        <taxon>Alphaproteobacteria</taxon>
        <taxon>Caulobacterales</taxon>
        <taxon>Caulobacteraceae</taxon>
        <taxon>Caulobacter</taxon>
    </lineage>
</organism>
<dbReference type="Gene3D" id="3.40.50.150">
    <property type="entry name" value="Vaccinia Virus protein VP39"/>
    <property type="match status" value="2"/>
</dbReference>
<keyword evidence="4" id="KW-0949">S-adenosyl-L-methionine</keyword>
<dbReference type="InterPro" id="IPR001091">
    <property type="entry name" value="RM_Methyltransferase"/>
</dbReference>
<evidence type="ECO:0000256" key="8">
    <source>
        <dbReference type="ARBA" id="ARBA00049120"/>
    </source>
</evidence>
<evidence type="ECO:0000313" key="12">
    <source>
        <dbReference type="Proteomes" id="UP001228905"/>
    </source>
</evidence>
<keyword evidence="5" id="KW-0680">Restriction system</keyword>
<evidence type="ECO:0000256" key="9">
    <source>
        <dbReference type="RuleBase" id="RU362026"/>
    </source>
</evidence>
<dbReference type="SUPFAM" id="SSF53335">
    <property type="entry name" value="S-adenosyl-L-methionine-dependent methyltransferases"/>
    <property type="match status" value="2"/>
</dbReference>
<accession>A0ABU0IWU9</accession>
<evidence type="ECO:0000313" key="11">
    <source>
        <dbReference type="EMBL" id="MDQ0465509.1"/>
    </source>
</evidence>
<sequence>MPLAARQRSADITAELAAFRQGGQATRVTVRDGLPIFENAFWTARQRQGHPLHEVSYRGCFKPQLPAFFIERLSRPGETVLDPFMGRGTTPLQAALMGRSAVGADINPLAAMLVRPRLAPPSLEAIAERLETINWRRRIKAPAELLVFYHPGTLAELCALRAHLLDRPDLDPVDDWIRMVAVGRLTGHSPGFFSVYSLPPNQAASAAGQARINARLGQTPPRRSVPELILRKSRDLLKQGGPPPGEHRLLTGSAEALDIADGSVDLVVTSPPFLDVVQYARDNWLRCWFVGVKAERVQIAMHRGLTDWSAFIGRTLAELGRVVRPGGHVAFEVGEVRKGTVELDRLVVAALAGLPFEPLGVAVNRQAFTKTAQVWGVGNNRVGTNSNRIVLARRL</sequence>
<evidence type="ECO:0000256" key="4">
    <source>
        <dbReference type="ARBA" id="ARBA00022691"/>
    </source>
</evidence>
<keyword evidence="3" id="KW-0808">Transferase</keyword>
<dbReference type="InterPro" id="IPR002941">
    <property type="entry name" value="DNA_methylase_N4/N6"/>
</dbReference>
<evidence type="ECO:0000256" key="7">
    <source>
        <dbReference type="ARBA" id="ARBA00047942"/>
    </source>
</evidence>
<comment type="similarity">
    <text evidence="1">Belongs to the N(4)/N(6)-methyltransferase family. N(4) subfamily.</text>
</comment>
<evidence type="ECO:0000256" key="3">
    <source>
        <dbReference type="ARBA" id="ARBA00022679"/>
    </source>
</evidence>
<keyword evidence="12" id="KW-1185">Reference proteome</keyword>
<keyword evidence="2" id="KW-0489">Methyltransferase</keyword>